<dbReference type="Pfam" id="PF13391">
    <property type="entry name" value="HNH_2"/>
    <property type="match status" value="1"/>
</dbReference>
<gene>
    <name evidence="3" type="ORF">EDB92DRAFT_1943830</name>
</gene>
<feature type="domain" description="HNH nuclease" evidence="2">
    <location>
        <begin position="114"/>
        <end position="181"/>
    </location>
</feature>
<reference evidence="3" key="1">
    <citation type="submission" date="2022-01" db="EMBL/GenBank/DDBJ databases">
        <title>Comparative genomics reveals a dynamic genome evolution in the ectomycorrhizal milk-cap (Lactarius) mushrooms.</title>
        <authorList>
            <consortium name="DOE Joint Genome Institute"/>
            <person name="Lebreton A."/>
            <person name="Tang N."/>
            <person name="Kuo A."/>
            <person name="LaButti K."/>
            <person name="Drula E."/>
            <person name="Barry K."/>
            <person name="Clum A."/>
            <person name="Lipzen A."/>
            <person name="Mousain D."/>
            <person name="Ng V."/>
            <person name="Wang R."/>
            <person name="Wang X."/>
            <person name="Dai Y."/>
            <person name="Henrissat B."/>
            <person name="Grigoriev I.V."/>
            <person name="Guerin-Laguette A."/>
            <person name="Yu F."/>
            <person name="Martin F.M."/>
        </authorList>
    </citation>
    <scope>NUCLEOTIDE SEQUENCE</scope>
    <source>
        <strain evidence="3">QP</strain>
    </source>
</reference>
<dbReference type="InterPro" id="IPR003615">
    <property type="entry name" value="HNH_nuc"/>
</dbReference>
<organism evidence="3 4">
    <name type="scientific">Lactarius akahatsu</name>
    <dbReference type="NCBI Taxonomy" id="416441"/>
    <lineage>
        <taxon>Eukaryota</taxon>
        <taxon>Fungi</taxon>
        <taxon>Dikarya</taxon>
        <taxon>Basidiomycota</taxon>
        <taxon>Agaricomycotina</taxon>
        <taxon>Agaricomycetes</taxon>
        <taxon>Russulales</taxon>
        <taxon>Russulaceae</taxon>
        <taxon>Lactarius</taxon>
    </lineage>
</organism>
<feature type="compositionally biased region" description="Basic and acidic residues" evidence="1">
    <location>
        <begin position="369"/>
        <end position="392"/>
    </location>
</feature>
<evidence type="ECO:0000259" key="2">
    <source>
        <dbReference type="Pfam" id="PF13391"/>
    </source>
</evidence>
<keyword evidence="4" id="KW-1185">Reference proteome</keyword>
<protein>
    <recommendedName>
        <fullName evidence="2">HNH nuclease domain-containing protein</fullName>
    </recommendedName>
</protein>
<feature type="region of interest" description="Disordered" evidence="1">
    <location>
        <begin position="302"/>
        <end position="339"/>
    </location>
</feature>
<evidence type="ECO:0000313" key="3">
    <source>
        <dbReference type="EMBL" id="KAH8994516.1"/>
    </source>
</evidence>
<evidence type="ECO:0000313" key="4">
    <source>
        <dbReference type="Proteomes" id="UP001201163"/>
    </source>
</evidence>
<comment type="caution">
    <text evidence="3">The sequence shown here is derived from an EMBL/GenBank/DDBJ whole genome shotgun (WGS) entry which is preliminary data.</text>
</comment>
<dbReference type="AlphaFoldDB" id="A0AAD4LKN7"/>
<proteinExistence type="predicted"/>
<dbReference type="Proteomes" id="UP001201163">
    <property type="component" value="Unassembled WGS sequence"/>
</dbReference>
<name>A0AAD4LKN7_9AGAM</name>
<accession>A0AAD4LKN7</accession>
<evidence type="ECO:0000256" key="1">
    <source>
        <dbReference type="SAM" id="MobiDB-lite"/>
    </source>
</evidence>
<feature type="region of interest" description="Disordered" evidence="1">
    <location>
        <begin position="369"/>
        <end position="404"/>
    </location>
</feature>
<dbReference type="EMBL" id="JAKELL010000014">
    <property type="protein sequence ID" value="KAH8994516.1"/>
    <property type="molecule type" value="Genomic_DNA"/>
</dbReference>
<sequence length="404" mass="45527">MVEIYLSVHESQFSFLSIPLADVQRLAIRPFKWLRYVMYCICGARGDLYATLDGPPVDYDSTALANDAMYYYKPSGECVFVDYKDLHDQLTTTSQTDGRYDFTQDVVQRDKSSVITAEERDICDAAHLISWNKGDEYIKRVVEGRLPLYGGTAPSISSVNAVENGVLLRTDLHMQLSRGDVAYLKTPNYGLESADIQRVDQRPADMDTDHFTLHYLAKPHHYEPDIATILINAGCPNAAVFFSAGLNVDALFRGTGSPLPPAVILDYAYGAAAYKCWSSMRDVPDVMESYHRKYYADIPVPLRRRHSDDSDGPSDELNGPRPREDPGPAPTSPRRRQHMSLREGDEMAKAMDDMNAFLMFVNGITPEEAAKRREKRMEEEELKAQEASRSKVMEWMGTMDDSSS</sequence>